<feature type="chain" id="PRO_5035805258" description="CUB domain-containing protein" evidence="3">
    <location>
        <begin position="21"/>
        <end position="382"/>
    </location>
</feature>
<evidence type="ECO:0000259" key="4">
    <source>
        <dbReference type="PROSITE" id="PS01180"/>
    </source>
</evidence>
<feature type="domain" description="CUB" evidence="4">
    <location>
        <begin position="88"/>
        <end position="210"/>
    </location>
</feature>
<gene>
    <name evidence="5" type="ORF">GE061_017122</name>
</gene>
<dbReference type="Proteomes" id="UP000466442">
    <property type="component" value="Unassembled WGS sequence"/>
</dbReference>
<dbReference type="InterPro" id="IPR035914">
    <property type="entry name" value="Sperma_CUB_dom_sf"/>
</dbReference>
<dbReference type="InterPro" id="IPR058698">
    <property type="entry name" value="CUB_metazoa"/>
</dbReference>
<feature type="signal peptide" evidence="3">
    <location>
        <begin position="1"/>
        <end position="20"/>
    </location>
</feature>
<dbReference type="Pfam" id="PF26080">
    <property type="entry name" value="CUB_animal"/>
    <property type="match status" value="1"/>
</dbReference>
<proteinExistence type="predicted"/>
<protein>
    <recommendedName>
        <fullName evidence="4">CUB domain-containing protein</fullName>
    </recommendedName>
</protein>
<evidence type="ECO:0000313" key="5">
    <source>
        <dbReference type="EMBL" id="KAF6208664.1"/>
    </source>
</evidence>
<dbReference type="SUPFAM" id="SSF49854">
    <property type="entry name" value="Spermadhesin, CUB domain"/>
    <property type="match status" value="1"/>
</dbReference>
<dbReference type="AlphaFoldDB" id="A0A8S9XJC4"/>
<keyword evidence="6" id="KW-1185">Reference proteome</keyword>
<comment type="caution">
    <text evidence="2">Lacks conserved residue(s) required for the propagation of feature annotation.</text>
</comment>
<evidence type="ECO:0000256" key="2">
    <source>
        <dbReference type="PROSITE-ProRule" id="PRU00059"/>
    </source>
</evidence>
<sequence length="382" mass="41295">MASGLSAALVFFSALGLAASWPSPSALISRTARVLNFFPIPVSEECIATDGRRSGTCLNTYDCRIQNGESSGPCALGFGVCCVFAVSCGSMVENNITYLVNPGFPSLMNGKMECKIKIKKMAPDVTQFRLDFIHFNMGQPNRKTGACDSDVFKVTGGSSRDINLCGQNSGQHMYFDVENIKDAVTITMNLTQDIYRIWEIKVSQIEFNSRAPAGCNQYYHGTKGVIQTMNYAINGRHLADQDYSICIRQEEKMCSIAYEPCDDNSFKIGPPIISNDDNGSGGGPVFGAQGTPLGQGSPSQSCSDRVVMPCDTEDFITPVGSAGLCDLLHCGNTFCSSSDGPCRIESSIKPFNIRVQFGPSAGEENPEDNIGMCLRYEQQACT</sequence>
<accession>A0A8S9XJC4</accession>
<evidence type="ECO:0000256" key="1">
    <source>
        <dbReference type="ARBA" id="ARBA00023157"/>
    </source>
</evidence>
<dbReference type="InterPro" id="IPR000859">
    <property type="entry name" value="CUB_dom"/>
</dbReference>
<dbReference type="Pfam" id="PF00431">
    <property type="entry name" value="CUB"/>
    <property type="match status" value="1"/>
</dbReference>
<evidence type="ECO:0000256" key="3">
    <source>
        <dbReference type="SAM" id="SignalP"/>
    </source>
</evidence>
<dbReference type="EMBL" id="WIXP02000007">
    <property type="protein sequence ID" value="KAF6208664.1"/>
    <property type="molecule type" value="Genomic_DNA"/>
</dbReference>
<dbReference type="Gene3D" id="2.60.120.290">
    <property type="entry name" value="Spermadhesin, CUB domain"/>
    <property type="match status" value="1"/>
</dbReference>
<dbReference type="OrthoDB" id="6344756at2759"/>
<comment type="caution">
    <text evidence="5">The sequence shown here is derived from an EMBL/GenBank/DDBJ whole genome shotgun (WGS) entry which is preliminary data.</text>
</comment>
<name>A0A8S9XJC4_APOLU</name>
<dbReference type="PANTHER" id="PTHR33236:SF4">
    <property type="entry name" value="CUB DOMAIN-CONTAINING PROTEIN"/>
    <property type="match status" value="1"/>
</dbReference>
<dbReference type="PANTHER" id="PTHR33236">
    <property type="entry name" value="INTRAFLAGELLAR TRANSPORT PROTEIN 122 FAMILY PROTEIN-RELATED"/>
    <property type="match status" value="1"/>
</dbReference>
<reference evidence="5" key="1">
    <citation type="journal article" date="2021" name="Mol. Ecol. Resour.">
        <title>Apolygus lucorum genome provides insights into omnivorousness and mesophyll feeding.</title>
        <authorList>
            <person name="Liu Y."/>
            <person name="Liu H."/>
            <person name="Wang H."/>
            <person name="Huang T."/>
            <person name="Liu B."/>
            <person name="Yang B."/>
            <person name="Yin L."/>
            <person name="Li B."/>
            <person name="Zhang Y."/>
            <person name="Zhang S."/>
            <person name="Jiang F."/>
            <person name="Zhang X."/>
            <person name="Ren Y."/>
            <person name="Wang B."/>
            <person name="Wang S."/>
            <person name="Lu Y."/>
            <person name="Wu K."/>
            <person name="Fan W."/>
            <person name="Wang G."/>
        </authorList>
    </citation>
    <scope>NUCLEOTIDE SEQUENCE</scope>
    <source>
        <strain evidence="5">12Hb</strain>
    </source>
</reference>
<evidence type="ECO:0000313" key="6">
    <source>
        <dbReference type="Proteomes" id="UP000466442"/>
    </source>
</evidence>
<keyword evidence="3" id="KW-0732">Signal</keyword>
<dbReference type="PROSITE" id="PS01180">
    <property type="entry name" value="CUB"/>
    <property type="match status" value="1"/>
</dbReference>
<keyword evidence="1" id="KW-1015">Disulfide bond</keyword>
<organism evidence="5 6">
    <name type="scientific">Apolygus lucorum</name>
    <name type="common">Small green plant bug</name>
    <name type="synonym">Lygocoris lucorum</name>
    <dbReference type="NCBI Taxonomy" id="248454"/>
    <lineage>
        <taxon>Eukaryota</taxon>
        <taxon>Metazoa</taxon>
        <taxon>Ecdysozoa</taxon>
        <taxon>Arthropoda</taxon>
        <taxon>Hexapoda</taxon>
        <taxon>Insecta</taxon>
        <taxon>Pterygota</taxon>
        <taxon>Neoptera</taxon>
        <taxon>Paraneoptera</taxon>
        <taxon>Hemiptera</taxon>
        <taxon>Heteroptera</taxon>
        <taxon>Panheteroptera</taxon>
        <taxon>Cimicomorpha</taxon>
        <taxon>Miridae</taxon>
        <taxon>Mirini</taxon>
        <taxon>Apolygus</taxon>
    </lineage>
</organism>